<dbReference type="EMBL" id="QLYX01000002">
    <property type="protein sequence ID" value="RAY16373.1"/>
    <property type="molecule type" value="Genomic_DNA"/>
</dbReference>
<reference evidence="2 3" key="1">
    <citation type="submission" date="2018-06" db="EMBL/GenBank/DDBJ databases">
        <title>Actinomadura craniellae sp. nov. isolated from marine sponge Craniella sp.</title>
        <authorList>
            <person name="Li L."/>
            <person name="Xu Q.H."/>
            <person name="Lin H.W."/>
            <person name="Lu Y.H."/>
        </authorList>
    </citation>
    <scope>NUCLEOTIDE SEQUENCE [LARGE SCALE GENOMIC DNA]</scope>
    <source>
        <strain evidence="2 3">LHW63021</strain>
    </source>
</reference>
<protein>
    <submittedName>
        <fullName evidence="2">Uncharacterized protein</fullName>
    </submittedName>
</protein>
<dbReference type="OrthoDB" id="3482146at2"/>
<evidence type="ECO:0000313" key="2">
    <source>
        <dbReference type="EMBL" id="RAY16373.1"/>
    </source>
</evidence>
<organism evidence="2 3">
    <name type="scientific">Actinomadura craniellae</name>
    <dbReference type="NCBI Taxonomy" id="2231787"/>
    <lineage>
        <taxon>Bacteria</taxon>
        <taxon>Bacillati</taxon>
        <taxon>Actinomycetota</taxon>
        <taxon>Actinomycetes</taxon>
        <taxon>Streptosporangiales</taxon>
        <taxon>Thermomonosporaceae</taxon>
        <taxon>Actinomadura</taxon>
    </lineage>
</organism>
<dbReference type="AlphaFoldDB" id="A0A365HDP1"/>
<accession>A0A365HDP1</accession>
<keyword evidence="3" id="KW-1185">Reference proteome</keyword>
<gene>
    <name evidence="2" type="ORF">DPM19_05705</name>
</gene>
<comment type="caution">
    <text evidence="2">The sequence shown here is derived from an EMBL/GenBank/DDBJ whole genome shotgun (WGS) entry which is preliminary data.</text>
</comment>
<name>A0A365HDP1_9ACTN</name>
<sequence length="130" mass="14230">MTDTTPTQEHARADYITGLRTLADLLERLPEVPHYDLGSISFALGGTQDEAFEVIDRAAAALAAAGIDHEYREYGEHSRGVEFRAAGVRYGFSRLTDQAREKDNARRSYEPVIQLDPAPAHATAGNEGGR</sequence>
<dbReference type="RefSeq" id="WP_111863712.1">
    <property type="nucleotide sequence ID" value="NZ_QLYX01000002.1"/>
</dbReference>
<evidence type="ECO:0000256" key="1">
    <source>
        <dbReference type="SAM" id="MobiDB-lite"/>
    </source>
</evidence>
<evidence type="ECO:0000313" key="3">
    <source>
        <dbReference type="Proteomes" id="UP000251891"/>
    </source>
</evidence>
<feature type="compositionally biased region" description="Basic and acidic residues" evidence="1">
    <location>
        <begin position="99"/>
        <end position="109"/>
    </location>
</feature>
<feature type="region of interest" description="Disordered" evidence="1">
    <location>
        <begin position="99"/>
        <end position="130"/>
    </location>
</feature>
<dbReference type="Proteomes" id="UP000251891">
    <property type="component" value="Unassembled WGS sequence"/>
</dbReference>
<proteinExistence type="predicted"/>